<keyword evidence="12" id="KW-1185">Reference proteome</keyword>
<reference evidence="11 12" key="1">
    <citation type="submission" date="2017-06" db="EMBL/GenBank/DDBJ databases">
        <authorList>
            <person name="Kim H.J."/>
            <person name="Triplett B.A."/>
        </authorList>
    </citation>
    <scope>NUCLEOTIDE SEQUENCE [LARGE SCALE GENOMIC DNA]</scope>
    <source>
        <strain evidence="11 12">DSM 44715</strain>
    </source>
</reference>
<dbReference type="EMBL" id="FZOR01000069">
    <property type="protein sequence ID" value="SNT62123.1"/>
    <property type="molecule type" value="Genomic_DNA"/>
</dbReference>
<feature type="domain" description="ABC transporter" evidence="10">
    <location>
        <begin position="4"/>
        <end position="251"/>
    </location>
</feature>
<evidence type="ECO:0000256" key="1">
    <source>
        <dbReference type="ARBA" id="ARBA00004202"/>
    </source>
</evidence>
<keyword evidence="6" id="KW-0547">Nucleotide-binding</keyword>
<evidence type="ECO:0000256" key="6">
    <source>
        <dbReference type="ARBA" id="ARBA00022741"/>
    </source>
</evidence>
<dbReference type="PANTHER" id="PTHR43297:SF14">
    <property type="entry name" value="ATPASE AAA-TYPE CORE DOMAIN-CONTAINING PROTEIN"/>
    <property type="match status" value="1"/>
</dbReference>
<accession>A0A239P5V9</accession>
<dbReference type="SMART" id="SM00382">
    <property type="entry name" value="AAA"/>
    <property type="match status" value="1"/>
</dbReference>
<gene>
    <name evidence="11" type="ORF">SAMN05443665_106914</name>
</gene>
<dbReference type="InterPro" id="IPR003439">
    <property type="entry name" value="ABC_transporter-like_ATP-bd"/>
</dbReference>
<evidence type="ECO:0000259" key="10">
    <source>
        <dbReference type="PROSITE" id="PS50893"/>
    </source>
</evidence>
<dbReference type="Proteomes" id="UP000198318">
    <property type="component" value="Unassembled WGS sequence"/>
</dbReference>
<evidence type="ECO:0000256" key="9">
    <source>
        <dbReference type="ARBA" id="ARBA00023136"/>
    </source>
</evidence>
<dbReference type="Pfam" id="PF00005">
    <property type="entry name" value="ABC_tran"/>
    <property type="match status" value="1"/>
</dbReference>
<dbReference type="InterPro" id="IPR013563">
    <property type="entry name" value="Oligopep_ABC_C"/>
</dbReference>
<dbReference type="PANTHER" id="PTHR43297">
    <property type="entry name" value="OLIGOPEPTIDE TRANSPORT ATP-BINDING PROTEIN APPD"/>
    <property type="match status" value="1"/>
</dbReference>
<dbReference type="PROSITE" id="PS00211">
    <property type="entry name" value="ABC_TRANSPORTER_1"/>
    <property type="match status" value="1"/>
</dbReference>
<keyword evidence="5" id="KW-0997">Cell inner membrane</keyword>
<dbReference type="FunFam" id="3.40.50.300:FF:000016">
    <property type="entry name" value="Oligopeptide ABC transporter ATP-binding component"/>
    <property type="match status" value="1"/>
</dbReference>
<dbReference type="GO" id="GO:0005886">
    <property type="term" value="C:plasma membrane"/>
    <property type="evidence" value="ECO:0007669"/>
    <property type="project" value="UniProtKB-SubCell"/>
</dbReference>
<name>A0A239P5V9_9ACTN</name>
<dbReference type="InterPro" id="IPR027417">
    <property type="entry name" value="P-loop_NTPase"/>
</dbReference>
<keyword evidence="3" id="KW-0813">Transport</keyword>
<comment type="subcellular location">
    <subcellularLocation>
        <location evidence="1">Cell membrane</location>
        <topology evidence="1">Peripheral membrane protein</topology>
    </subcellularLocation>
</comment>
<evidence type="ECO:0000313" key="11">
    <source>
        <dbReference type="EMBL" id="SNT62123.1"/>
    </source>
</evidence>
<dbReference type="PROSITE" id="PS50893">
    <property type="entry name" value="ABC_TRANSPORTER_2"/>
    <property type="match status" value="1"/>
</dbReference>
<evidence type="ECO:0000256" key="4">
    <source>
        <dbReference type="ARBA" id="ARBA00022475"/>
    </source>
</evidence>
<dbReference type="RefSeq" id="WP_089331042.1">
    <property type="nucleotide sequence ID" value="NZ_FZOR01000069.1"/>
</dbReference>
<evidence type="ECO:0000313" key="12">
    <source>
        <dbReference type="Proteomes" id="UP000198318"/>
    </source>
</evidence>
<keyword evidence="9" id="KW-0472">Membrane</keyword>
<dbReference type="SUPFAM" id="SSF52540">
    <property type="entry name" value="P-loop containing nucleoside triphosphate hydrolases"/>
    <property type="match status" value="1"/>
</dbReference>
<dbReference type="CDD" id="cd03257">
    <property type="entry name" value="ABC_NikE_OppD_transporters"/>
    <property type="match status" value="1"/>
</dbReference>
<evidence type="ECO:0000256" key="2">
    <source>
        <dbReference type="ARBA" id="ARBA00005417"/>
    </source>
</evidence>
<dbReference type="Gene3D" id="3.40.50.300">
    <property type="entry name" value="P-loop containing nucleotide triphosphate hydrolases"/>
    <property type="match status" value="1"/>
</dbReference>
<comment type="similarity">
    <text evidence="2">Belongs to the ABC transporter superfamily.</text>
</comment>
<dbReference type="GO" id="GO:0015833">
    <property type="term" value="P:peptide transport"/>
    <property type="evidence" value="ECO:0007669"/>
    <property type="project" value="InterPro"/>
</dbReference>
<dbReference type="GO" id="GO:0005524">
    <property type="term" value="F:ATP binding"/>
    <property type="evidence" value="ECO:0007669"/>
    <property type="project" value="UniProtKB-KW"/>
</dbReference>
<dbReference type="AlphaFoldDB" id="A0A239P5V9"/>
<keyword evidence="4" id="KW-1003">Cell membrane</keyword>
<dbReference type="InterPro" id="IPR017871">
    <property type="entry name" value="ABC_transporter-like_CS"/>
</dbReference>
<dbReference type="OrthoDB" id="9809030at2"/>
<sequence length="275" mass="29534">MTTLNVEHLSVAYDTVAGRVDAVRDVSFDVAPGEIVGIVGESGSGKSVTARAILGLVRRPGRVTGGSVHFGDTDLLALPESRLRAVRGRQISMIFQDPRSALNPLFTVGDQLLTVMRAHGNRGGRKRAEELLRDTEIPAAARRLEQYPHELSGGMRQRVMIAMALANEPRLLIADEPTTALDVTVQAQILDLLGRLNEREGMSILFISHSLDVVAELAARVLVFRDGELIESGPCAELFASPQHPYTQALLEAARRTGGAGIGTRTEATANGEAI</sequence>
<evidence type="ECO:0000256" key="8">
    <source>
        <dbReference type="ARBA" id="ARBA00022967"/>
    </source>
</evidence>
<evidence type="ECO:0000256" key="7">
    <source>
        <dbReference type="ARBA" id="ARBA00022840"/>
    </source>
</evidence>
<evidence type="ECO:0000256" key="5">
    <source>
        <dbReference type="ARBA" id="ARBA00022519"/>
    </source>
</evidence>
<dbReference type="InterPro" id="IPR003593">
    <property type="entry name" value="AAA+_ATPase"/>
</dbReference>
<organism evidence="11 12">
    <name type="scientific">Actinomadura meyerae</name>
    <dbReference type="NCBI Taxonomy" id="240840"/>
    <lineage>
        <taxon>Bacteria</taxon>
        <taxon>Bacillati</taxon>
        <taxon>Actinomycetota</taxon>
        <taxon>Actinomycetes</taxon>
        <taxon>Streptosporangiales</taxon>
        <taxon>Thermomonosporaceae</taxon>
        <taxon>Actinomadura</taxon>
    </lineage>
</organism>
<keyword evidence="7 11" id="KW-0067">ATP-binding</keyword>
<dbReference type="Pfam" id="PF08352">
    <property type="entry name" value="oligo_HPY"/>
    <property type="match status" value="1"/>
</dbReference>
<evidence type="ECO:0000256" key="3">
    <source>
        <dbReference type="ARBA" id="ARBA00022448"/>
    </source>
</evidence>
<protein>
    <submittedName>
        <fullName evidence="11">Peptide/nickel transport system ATP-binding protein</fullName>
    </submittedName>
</protein>
<proteinExistence type="inferred from homology"/>
<dbReference type="GO" id="GO:0016887">
    <property type="term" value="F:ATP hydrolysis activity"/>
    <property type="evidence" value="ECO:0007669"/>
    <property type="project" value="InterPro"/>
</dbReference>
<dbReference type="InterPro" id="IPR050388">
    <property type="entry name" value="ABC_Ni/Peptide_Import"/>
</dbReference>
<keyword evidence="8" id="KW-1278">Translocase</keyword>